<dbReference type="AlphaFoldDB" id="A0A0F9ILW2"/>
<proteinExistence type="predicted"/>
<protein>
    <submittedName>
        <fullName evidence="1">Uncharacterized protein</fullName>
    </submittedName>
</protein>
<accession>A0A0F9ILW2</accession>
<organism evidence="1">
    <name type="scientific">marine sediment metagenome</name>
    <dbReference type="NCBI Taxonomy" id="412755"/>
    <lineage>
        <taxon>unclassified sequences</taxon>
        <taxon>metagenomes</taxon>
        <taxon>ecological metagenomes</taxon>
    </lineage>
</organism>
<dbReference type="EMBL" id="LAZR01013693">
    <property type="protein sequence ID" value="KKM20809.1"/>
    <property type="molecule type" value="Genomic_DNA"/>
</dbReference>
<comment type="caution">
    <text evidence="1">The sequence shown here is derived from an EMBL/GenBank/DDBJ whole genome shotgun (WGS) entry which is preliminary data.</text>
</comment>
<name>A0A0F9ILW2_9ZZZZ</name>
<sequence>MATASTNLSLTLPVIADTTNIVDDFNSNMNLIDAQFAATYLAPQAKNAVTITGGSITGITDLVVSDGGTGVSTLTDGGILLGSGTGALTAMAVLTDGQMIVGNGTTDPVAESGATLRTSIGAASRALDNISSCAINAALLLGTSGAAALGSSTYMWSDLFLANEAVINFNNGNLTLTHSAGTLTCNGIIAASSYTGDGSSLTGVGVGTATALTINAKEENTSPIVKGQAVYISGSTGAAFPNIGLADADDAAKAHCIGLAAEAITQNQQGLIRVSGLLSGVDSLGANDVNPAGQTWNAGDILWLYTTAGGLTNVKPTSGQIVRVGISLYGSSNTDAILIDTHPNPTYIAAAASEDIDIRMGDNAGSNKVIFEDFADNEVASIDSNGNIDGTALTLDTALSAAEGGTGVANNALNTITFTGNFTLGLTLTANTAIQLPTSGTLVNSAVTTLSSLVSIGDSLTITTPSALLKFNDTNVEIYRASNAMFLDSYNGFTFTDTQTSSVRLKITQAGDILMGDGAWTNYVKITAAGVMTMEGTANIEGISATELGYLNTVSSNVQTQITARALKGANTDLTSVLN</sequence>
<evidence type="ECO:0000313" key="1">
    <source>
        <dbReference type="EMBL" id="KKM20809.1"/>
    </source>
</evidence>
<reference evidence="1" key="1">
    <citation type="journal article" date="2015" name="Nature">
        <title>Complex archaea that bridge the gap between prokaryotes and eukaryotes.</title>
        <authorList>
            <person name="Spang A."/>
            <person name="Saw J.H."/>
            <person name="Jorgensen S.L."/>
            <person name="Zaremba-Niedzwiedzka K."/>
            <person name="Martijn J."/>
            <person name="Lind A.E."/>
            <person name="van Eijk R."/>
            <person name="Schleper C."/>
            <person name="Guy L."/>
            <person name="Ettema T.J."/>
        </authorList>
    </citation>
    <scope>NUCLEOTIDE SEQUENCE</scope>
</reference>
<gene>
    <name evidence="1" type="ORF">LCGC14_1641760</name>
</gene>
<feature type="non-terminal residue" evidence="1">
    <location>
        <position position="579"/>
    </location>
</feature>